<feature type="binding site" evidence="4">
    <location>
        <position position="10"/>
    </location>
    <ligand>
        <name>Mg(2+)</name>
        <dbReference type="ChEBI" id="CHEBI:18420"/>
    </ligand>
</feature>
<dbReference type="GO" id="GO:0000287">
    <property type="term" value="F:magnesium ion binding"/>
    <property type="evidence" value="ECO:0007669"/>
    <property type="project" value="InterPro"/>
</dbReference>
<dbReference type="InterPro" id="IPR010976">
    <property type="entry name" value="B-phosphoglucomutase_hydrolase"/>
</dbReference>
<proteinExistence type="inferred from homology"/>
<protein>
    <submittedName>
        <fullName evidence="6">Beta-phosphoglucomutase</fullName>
    </submittedName>
</protein>
<feature type="binding site" evidence="3">
    <location>
        <position position="80"/>
    </location>
    <ligand>
        <name>substrate</name>
    </ligand>
</feature>
<feature type="active site" description="Proton donor/acceptor" evidence="2">
    <location>
        <position position="10"/>
    </location>
</feature>
<dbReference type="InterPro" id="IPR006439">
    <property type="entry name" value="HAD-SF_hydro_IA"/>
</dbReference>
<feature type="binding site" evidence="3">
    <location>
        <position position="26"/>
    </location>
    <ligand>
        <name>substrate</name>
    </ligand>
</feature>
<sequence>MRYPKLVIFDCDGIITETAHLHYQAWKAIAKSELGVTLDETYLDAFRGLSRVDSLKIILNLMPSKTIPAIEVQEEIIKKKNNYYVELITHKENVLLLPGVVDFILELRALGIKIAMASTSRNSKKLMQLHDILNLFDFIVDPGSVAHQKPAPDIFLAAINHFGLQPKDCWGVEDAKVGVTSIIESGAFAIGVGDPQLVGEANLVLADTSLLTLDKILPAYNK</sequence>
<accession>A0A1Y0L2F8</accession>
<evidence type="ECO:0000256" key="4">
    <source>
        <dbReference type="PIRSR" id="PIRSR610972-3"/>
    </source>
</evidence>
<feature type="binding site" evidence="3">
    <location>
        <position position="54"/>
    </location>
    <ligand>
        <name>substrate</name>
    </ligand>
</feature>
<organism evidence="6 7">
    <name type="scientific">Spiroplasma clarkii</name>
    <dbReference type="NCBI Taxonomy" id="2139"/>
    <lineage>
        <taxon>Bacteria</taxon>
        <taxon>Bacillati</taxon>
        <taxon>Mycoplasmatota</taxon>
        <taxon>Mollicutes</taxon>
        <taxon>Entomoplasmatales</taxon>
        <taxon>Spiroplasmataceae</taxon>
        <taxon>Spiroplasma</taxon>
    </lineage>
</organism>
<feature type="site" description="Important for catalytic activity and assists the phosphoryl transfer reaction to Asp8 by balancing charge and orienting the reacting groups" evidence="5">
    <location>
        <position position="118"/>
    </location>
</feature>
<evidence type="ECO:0000313" key="6">
    <source>
        <dbReference type="EMBL" id="ATX71504.1"/>
    </source>
</evidence>
<dbReference type="NCBIfam" id="TIGR02009">
    <property type="entry name" value="PGMB-YQAB-SF"/>
    <property type="match status" value="1"/>
</dbReference>
<dbReference type="PANTHER" id="PTHR18901:SF38">
    <property type="entry name" value="PSEUDOURIDINE-5'-PHOSPHATASE"/>
    <property type="match status" value="1"/>
</dbReference>
<dbReference type="RefSeq" id="WP_100255037.1">
    <property type="nucleotide sequence ID" value="NZ_CP015819.1"/>
</dbReference>
<dbReference type="SFLD" id="SFLDS00003">
    <property type="entry name" value="Haloacid_Dehalogenase"/>
    <property type="match status" value="1"/>
</dbReference>
<dbReference type="InterPro" id="IPR010972">
    <property type="entry name" value="Beta-PGM"/>
</dbReference>
<dbReference type="GO" id="GO:0008801">
    <property type="term" value="F:beta-phosphoglucomutase activity"/>
    <property type="evidence" value="ECO:0007669"/>
    <property type="project" value="InterPro"/>
</dbReference>
<evidence type="ECO:0000256" key="1">
    <source>
        <dbReference type="ARBA" id="ARBA00006171"/>
    </source>
</evidence>
<gene>
    <name evidence="6" type="primary">pgmB</name>
    <name evidence="6" type="ORF">SCLAR_v1c12040</name>
</gene>
<comment type="similarity">
    <text evidence="1">Belongs to the HAD-like hydrolase superfamily. CbbY/CbbZ/Gph/YieH family.</text>
</comment>
<dbReference type="InterPro" id="IPR023214">
    <property type="entry name" value="HAD_sf"/>
</dbReference>
<dbReference type="Gene3D" id="3.40.50.1000">
    <property type="entry name" value="HAD superfamily/HAD-like"/>
    <property type="match status" value="1"/>
</dbReference>
<comment type="cofactor">
    <cofactor evidence="4">
        <name>Mg(2+)</name>
        <dbReference type="ChEBI" id="CHEBI:18420"/>
    </cofactor>
    <text evidence="4">Binds 2 magnesium ions per subunit.</text>
</comment>
<dbReference type="CDD" id="cd02598">
    <property type="entry name" value="HAD_BPGM"/>
    <property type="match status" value="1"/>
</dbReference>
<dbReference type="InterPro" id="IPR023198">
    <property type="entry name" value="PGP-like_dom2"/>
</dbReference>
<dbReference type="InterPro" id="IPR036412">
    <property type="entry name" value="HAD-like_sf"/>
</dbReference>
<dbReference type="OrthoDB" id="9797743at2"/>
<dbReference type="Gene3D" id="1.10.150.240">
    <property type="entry name" value="Putative phosphatase, domain 2"/>
    <property type="match status" value="1"/>
</dbReference>
<feature type="active site" description="Proton donor/acceptor" evidence="2">
    <location>
        <position position="12"/>
    </location>
</feature>
<feature type="site" description="Important for catalytic activity and assists the phosphoryl transfer reaction to Asp8 by balancing charge and orienting the reacting groups" evidence="5">
    <location>
        <position position="149"/>
    </location>
</feature>
<feature type="binding site" evidence="4">
    <location>
        <position position="12"/>
    </location>
    <ligand>
        <name>Mg(2+)</name>
        <dbReference type="ChEBI" id="CHEBI:18420"/>
    </ligand>
</feature>
<dbReference type="Pfam" id="PF00702">
    <property type="entry name" value="Hydrolase"/>
    <property type="match status" value="1"/>
</dbReference>
<keyword evidence="4" id="KW-0460">Magnesium</keyword>
<feature type="binding site" evidence="4">
    <location>
        <position position="173"/>
    </location>
    <ligand>
        <name>Mg(2+)</name>
        <dbReference type="ChEBI" id="CHEBI:18420"/>
    </ligand>
</feature>
<dbReference type="PANTHER" id="PTHR18901">
    <property type="entry name" value="2-DEOXYGLUCOSE-6-PHOSPHATE PHOSPHATASE 2"/>
    <property type="match status" value="1"/>
</dbReference>
<evidence type="ECO:0000313" key="7">
    <source>
        <dbReference type="Proteomes" id="UP000231179"/>
    </source>
</evidence>
<dbReference type="GO" id="GO:0005975">
    <property type="term" value="P:carbohydrate metabolic process"/>
    <property type="evidence" value="ECO:0007669"/>
    <property type="project" value="InterPro"/>
</dbReference>
<evidence type="ECO:0000256" key="5">
    <source>
        <dbReference type="PIRSR" id="PIRSR610972-4"/>
    </source>
</evidence>
<dbReference type="SUPFAM" id="SSF56784">
    <property type="entry name" value="HAD-like"/>
    <property type="match status" value="1"/>
</dbReference>
<feature type="binding site" evidence="4">
    <location>
        <position position="174"/>
    </location>
    <ligand>
        <name>Mg(2+)</name>
        <dbReference type="ChEBI" id="CHEBI:18420"/>
    </ligand>
</feature>
<dbReference type="EMBL" id="CP024870">
    <property type="protein sequence ID" value="ATX71504.1"/>
    <property type="molecule type" value="Genomic_DNA"/>
</dbReference>
<dbReference type="NCBIfam" id="TIGR01509">
    <property type="entry name" value="HAD-SF-IA-v3"/>
    <property type="match status" value="1"/>
</dbReference>
<keyword evidence="7" id="KW-1185">Reference proteome</keyword>
<evidence type="ECO:0000256" key="3">
    <source>
        <dbReference type="PIRSR" id="PIRSR610972-2"/>
    </source>
</evidence>
<feature type="binding site" evidence="3">
    <location>
        <position position="149"/>
    </location>
    <ligand>
        <name>substrate</name>
    </ligand>
</feature>
<dbReference type="AlphaFoldDB" id="A0A1Y0L2F8"/>
<name>A0A1Y0L2F8_9MOLU</name>
<dbReference type="KEGG" id="scla:SCLARK_001715"/>
<evidence type="ECO:0000256" key="2">
    <source>
        <dbReference type="PIRSR" id="PIRSR610972-1"/>
    </source>
</evidence>
<dbReference type="NCBIfam" id="TIGR01990">
    <property type="entry name" value="bPGM"/>
    <property type="match status" value="1"/>
</dbReference>
<reference evidence="6 7" key="1">
    <citation type="submission" date="2017-11" db="EMBL/GenBank/DDBJ databases">
        <title>Complete genome sequence of Spiroplasma clarkii CN-5 (DSM 19994).</title>
        <authorList>
            <person name="Tsai Y.-M."/>
            <person name="Chang A."/>
            <person name="Lo W.-S."/>
            <person name="Kuo C.-H."/>
        </authorList>
    </citation>
    <scope>NUCLEOTIDE SEQUENCE [LARGE SCALE GENOMIC DNA]</scope>
    <source>
        <strain evidence="6 7">CN-5</strain>
    </source>
</reference>
<dbReference type="Proteomes" id="UP000231179">
    <property type="component" value="Chromosome"/>
</dbReference>
<feature type="binding site" evidence="3">
    <location>
        <begin position="118"/>
        <end position="122"/>
    </location>
    <ligand>
        <name>substrate</name>
    </ligand>
</feature>
<keyword evidence="4" id="KW-0479">Metal-binding</keyword>
<feature type="binding site" evidence="3">
    <location>
        <begin position="10"/>
        <end position="12"/>
    </location>
    <ligand>
        <name>substrate</name>
    </ligand>
</feature>
<dbReference type="SFLD" id="SFLDG01129">
    <property type="entry name" value="C1.5:_HAD__Beta-PGM__Phosphata"/>
    <property type="match status" value="1"/>
</dbReference>